<dbReference type="Gene3D" id="3.40.50.12780">
    <property type="entry name" value="N-terminal domain of ligase-like"/>
    <property type="match status" value="1"/>
</dbReference>
<dbReference type="Pfam" id="PF16177">
    <property type="entry name" value="ACAS_N"/>
    <property type="match status" value="1"/>
</dbReference>
<feature type="domain" description="AMP-dependent synthetase/ligase" evidence="2">
    <location>
        <begin position="79"/>
        <end position="173"/>
    </location>
</feature>
<evidence type="ECO:0000259" key="3">
    <source>
        <dbReference type="Pfam" id="PF16177"/>
    </source>
</evidence>
<dbReference type="Proteomes" id="UP000695562">
    <property type="component" value="Unassembled WGS sequence"/>
</dbReference>
<dbReference type="SUPFAM" id="SSF56801">
    <property type="entry name" value="Acetyl-CoA synthetase-like"/>
    <property type="match status" value="1"/>
</dbReference>
<dbReference type="Pfam" id="PF00501">
    <property type="entry name" value="AMP-binding"/>
    <property type="match status" value="1"/>
</dbReference>
<dbReference type="AlphaFoldDB" id="A0A8J4PJS3"/>
<dbReference type="InterPro" id="IPR042099">
    <property type="entry name" value="ANL_N_sf"/>
</dbReference>
<keyword evidence="5" id="KW-1185">Reference proteome</keyword>
<feature type="domain" description="Acetyl-coenzyme A synthetase N-terminal" evidence="3">
    <location>
        <begin position="18"/>
        <end position="68"/>
    </location>
</feature>
<dbReference type="EMBL" id="AJWJ01001022">
    <property type="protein sequence ID" value="KAF2068379.1"/>
    <property type="molecule type" value="Genomic_DNA"/>
</dbReference>
<dbReference type="InterPro" id="IPR032387">
    <property type="entry name" value="ACAS_N"/>
</dbReference>
<sequence length="188" mass="21403">MIKQYTSETEAFSHSFDYDSSINHPNEFWDEVATKYVYWDKKYDRVLGGTDESPLWFENGKLNMCYNAVDKYALDPLTKDKVAFIHDNPILKIISKITYAELYERVCEFSTALKSIGLKKGDRVMLYMPMINQGAVTMLACARLGLIHSNVYGGLPPSQLASRINLFQPHVLVSSNFGSYGLNVTPFF</sequence>
<dbReference type="PANTHER" id="PTHR43347:SF3">
    <property type="entry name" value="ACYL-COA SYNTHETASE SHORT-CHAIN FAMILY MEMBER 3, MITOCHONDRIAL"/>
    <property type="match status" value="1"/>
</dbReference>
<gene>
    <name evidence="4" type="ORF">CYY_010293</name>
</gene>
<protein>
    <recommendedName>
        <fullName evidence="6">Acetyl-coenzyme A synthetase</fullName>
    </recommendedName>
</protein>
<proteinExistence type="inferred from homology"/>
<evidence type="ECO:0000259" key="2">
    <source>
        <dbReference type="Pfam" id="PF00501"/>
    </source>
</evidence>
<reference evidence="4" key="1">
    <citation type="submission" date="2020-01" db="EMBL/GenBank/DDBJ databases">
        <title>Development of genomics and gene disruption for Polysphondylium violaceum indicates a role for the polyketide synthase stlB in stalk morphogenesis.</title>
        <authorList>
            <person name="Narita B."/>
            <person name="Kawabe Y."/>
            <person name="Kin K."/>
            <person name="Saito T."/>
            <person name="Gibbs R."/>
            <person name="Kuspa A."/>
            <person name="Muzny D."/>
            <person name="Queller D."/>
            <person name="Richards S."/>
            <person name="Strassman J."/>
            <person name="Sucgang R."/>
            <person name="Worley K."/>
            <person name="Schaap P."/>
        </authorList>
    </citation>
    <scope>NUCLEOTIDE SEQUENCE</scope>
    <source>
        <strain evidence="4">QSvi11</strain>
    </source>
</reference>
<comment type="similarity">
    <text evidence="1">Belongs to the ATP-dependent AMP-binding enzyme family.</text>
</comment>
<evidence type="ECO:0008006" key="6">
    <source>
        <dbReference type="Google" id="ProtNLM"/>
    </source>
</evidence>
<comment type="caution">
    <text evidence="4">The sequence shown here is derived from an EMBL/GenBank/DDBJ whole genome shotgun (WGS) entry which is preliminary data.</text>
</comment>
<name>A0A8J4PJS3_9MYCE</name>
<accession>A0A8J4PJS3</accession>
<evidence type="ECO:0000256" key="1">
    <source>
        <dbReference type="ARBA" id="ARBA00006432"/>
    </source>
</evidence>
<organism evidence="4 5">
    <name type="scientific">Polysphondylium violaceum</name>
    <dbReference type="NCBI Taxonomy" id="133409"/>
    <lineage>
        <taxon>Eukaryota</taxon>
        <taxon>Amoebozoa</taxon>
        <taxon>Evosea</taxon>
        <taxon>Eumycetozoa</taxon>
        <taxon>Dictyostelia</taxon>
        <taxon>Dictyosteliales</taxon>
        <taxon>Dictyosteliaceae</taxon>
        <taxon>Polysphondylium</taxon>
    </lineage>
</organism>
<evidence type="ECO:0000313" key="4">
    <source>
        <dbReference type="EMBL" id="KAF2068379.1"/>
    </source>
</evidence>
<dbReference type="GO" id="GO:0050218">
    <property type="term" value="F:propionate-CoA ligase activity"/>
    <property type="evidence" value="ECO:0007669"/>
    <property type="project" value="TreeGrafter"/>
</dbReference>
<dbReference type="PANTHER" id="PTHR43347">
    <property type="entry name" value="ACYL-COA SYNTHETASE"/>
    <property type="match status" value="1"/>
</dbReference>
<dbReference type="OrthoDB" id="1706066at2759"/>
<feature type="non-terminal residue" evidence="4">
    <location>
        <position position="1"/>
    </location>
</feature>
<evidence type="ECO:0000313" key="5">
    <source>
        <dbReference type="Proteomes" id="UP000695562"/>
    </source>
</evidence>
<dbReference type="InterPro" id="IPR000873">
    <property type="entry name" value="AMP-dep_synth/lig_dom"/>
</dbReference>